<comment type="function">
    <text evidence="7">Catalyzes the specific phosphorylation of the 3-hydroxyl group of shikimic acid using ATP as a cosubstrate.</text>
</comment>
<dbReference type="UniPathway" id="UPA00053">
    <property type="reaction ID" value="UER00088"/>
</dbReference>
<dbReference type="PATRIC" id="fig|1435349.4.peg.1622"/>
<feature type="binding site" evidence="7">
    <location>
        <begin position="10"/>
        <end position="15"/>
    </location>
    <ligand>
        <name>ATP</name>
        <dbReference type="ChEBI" id="CHEBI:30616"/>
    </ligand>
</feature>
<keyword evidence="7" id="KW-0460">Magnesium</keyword>
<dbReference type="HAMAP" id="MF_00109">
    <property type="entry name" value="Shikimate_kinase"/>
    <property type="match status" value="1"/>
</dbReference>
<keyword evidence="9" id="KW-1185">Reference proteome</keyword>
<keyword evidence="7" id="KW-0963">Cytoplasm</keyword>
<dbReference type="GO" id="GO:0004765">
    <property type="term" value="F:shikimate kinase activity"/>
    <property type="evidence" value="ECO:0007669"/>
    <property type="project" value="UniProtKB-UniRule"/>
</dbReference>
<evidence type="ECO:0000256" key="7">
    <source>
        <dbReference type="HAMAP-Rule" id="MF_00109"/>
    </source>
</evidence>
<comment type="cofactor">
    <cofactor evidence="7">
        <name>Mg(2+)</name>
        <dbReference type="ChEBI" id="CHEBI:18420"/>
    </cofactor>
    <text evidence="7">Binds 1 Mg(2+) ion per subunit.</text>
</comment>
<feature type="binding site" evidence="7">
    <location>
        <position position="143"/>
    </location>
    <ligand>
        <name>substrate</name>
    </ligand>
</feature>
<reference evidence="8 9" key="1">
    <citation type="submission" date="2014-11" db="EMBL/GenBank/DDBJ databases">
        <title>Tamlana sedimentorum sp. nov., isolated from shallow sand sediments of the Sea of Japan.</title>
        <authorList>
            <person name="Romanenko L.A."/>
        </authorList>
    </citation>
    <scope>NUCLEOTIDE SEQUENCE [LARGE SCALE GENOMIC DNA]</scope>
    <source>
        <strain evidence="8 9">JCM 19808</strain>
    </source>
</reference>
<accession>A0A0D7VZZ5</accession>
<name>A0A0D7VZZ5_9FLAO</name>
<keyword evidence="4 7" id="KW-0418">Kinase</keyword>
<evidence type="ECO:0000256" key="4">
    <source>
        <dbReference type="ARBA" id="ARBA00022777"/>
    </source>
</evidence>
<keyword evidence="5 7" id="KW-0067">ATP-binding</keyword>
<keyword evidence="6 7" id="KW-0057">Aromatic amino acid biosynthesis</keyword>
<keyword evidence="7" id="KW-0479">Metal-binding</keyword>
<dbReference type="InterPro" id="IPR027417">
    <property type="entry name" value="P-loop_NTPase"/>
</dbReference>
<evidence type="ECO:0000313" key="8">
    <source>
        <dbReference type="EMBL" id="KJD32013.1"/>
    </source>
</evidence>
<protein>
    <recommendedName>
        <fullName evidence="7">Shikimate kinase</fullName>
        <shortName evidence="7">SK</shortName>
        <ecNumber evidence="7">2.7.1.71</ecNumber>
    </recommendedName>
</protein>
<dbReference type="OrthoDB" id="9800332at2"/>
<dbReference type="GO" id="GO:0009423">
    <property type="term" value="P:chorismate biosynthetic process"/>
    <property type="evidence" value="ECO:0007669"/>
    <property type="project" value="UniProtKB-UniRule"/>
</dbReference>
<comment type="pathway">
    <text evidence="7">Metabolic intermediate biosynthesis; chorismate biosynthesis; chorismate from D-erythrose 4-phosphate and phosphoenolpyruvate: step 5/7.</text>
</comment>
<dbReference type="GO" id="GO:0000287">
    <property type="term" value="F:magnesium ion binding"/>
    <property type="evidence" value="ECO:0007669"/>
    <property type="project" value="UniProtKB-UniRule"/>
</dbReference>
<comment type="similarity">
    <text evidence="7">Belongs to the shikimate kinase family.</text>
</comment>
<organism evidence="8 9">
    <name type="scientific">Neotamlana sedimentorum</name>
    <dbReference type="NCBI Taxonomy" id="1435349"/>
    <lineage>
        <taxon>Bacteria</taxon>
        <taxon>Pseudomonadati</taxon>
        <taxon>Bacteroidota</taxon>
        <taxon>Flavobacteriia</taxon>
        <taxon>Flavobacteriales</taxon>
        <taxon>Flavobacteriaceae</taxon>
        <taxon>Neotamlana</taxon>
    </lineage>
</organism>
<sequence>MIIILIGYMASGKSTIGKKLAEKLKCDLVDLDDYIEEKEQLTVTEIFKNKGEIYFRKQETHYLKELLASESQIILSLGGGTPCFGNNMELILNEEHATSIYLRASLPTLVKKLIKKKAKRPLIAHLETEEELTEFIGKHLFERSAFYNQAEVVISTDNKSKKDIVNEITTKLF</sequence>
<evidence type="ECO:0000313" key="9">
    <source>
        <dbReference type="Proteomes" id="UP000032578"/>
    </source>
</evidence>
<dbReference type="InterPro" id="IPR031322">
    <property type="entry name" value="Shikimate/glucono_kinase"/>
</dbReference>
<proteinExistence type="inferred from homology"/>
<dbReference type="EC" id="2.7.1.71" evidence="7"/>
<dbReference type="RefSeq" id="WP_044633993.1">
    <property type="nucleotide sequence ID" value="NZ_JTDW01000021.1"/>
</dbReference>
<dbReference type="GO" id="GO:0005829">
    <property type="term" value="C:cytosol"/>
    <property type="evidence" value="ECO:0007669"/>
    <property type="project" value="TreeGrafter"/>
</dbReference>
<dbReference type="CDD" id="cd00464">
    <property type="entry name" value="SK"/>
    <property type="match status" value="1"/>
</dbReference>
<dbReference type="InterPro" id="IPR000623">
    <property type="entry name" value="Shikimate_kinase/TSH1"/>
</dbReference>
<dbReference type="GO" id="GO:0009073">
    <property type="term" value="P:aromatic amino acid family biosynthetic process"/>
    <property type="evidence" value="ECO:0007669"/>
    <property type="project" value="UniProtKB-KW"/>
</dbReference>
<dbReference type="GO" id="GO:0008652">
    <property type="term" value="P:amino acid biosynthetic process"/>
    <property type="evidence" value="ECO:0007669"/>
    <property type="project" value="UniProtKB-KW"/>
</dbReference>
<gene>
    <name evidence="7" type="primary">aroK</name>
    <name evidence="8" type="ORF">PW52_16015</name>
</gene>
<comment type="catalytic activity">
    <reaction evidence="7">
        <text>shikimate + ATP = 3-phosphoshikimate + ADP + H(+)</text>
        <dbReference type="Rhea" id="RHEA:13121"/>
        <dbReference type="ChEBI" id="CHEBI:15378"/>
        <dbReference type="ChEBI" id="CHEBI:30616"/>
        <dbReference type="ChEBI" id="CHEBI:36208"/>
        <dbReference type="ChEBI" id="CHEBI:145989"/>
        <dbReference type="ChEBI" id="CHEBI:456216"/>
        <dbReference type="EC" id="2.7.1.71"/>
    </reaction>
</comment>
<dbReference type="Pfam" id="PF01202">
    <property type="entry name" value="SKI"/>
    <property type="match status" value="1"/>
</dbReference>
<comment type="caution">
    <text evidence="8">The sequence shown here is derived from an EMBL/GenBank/DDBJ whole genome shotgun (WGS) entry which is preliminary data.</text>
</comment>
<feature type="binding site" evidence="7">
    <location>
        <position position="14"/>
    </location>
    <ligand>
        <name>Mg(2+)</name>
        <dbReference type="ChEBI" id="CHEBI:18420"/>
    </ligand>
</feature>
<keyword evidence="2 7" id="KW-0808">Transferase</keyword>
<dbReference type="STRING" id="1435349.PW52_16015"/>
<evidence type="ECO:0000256" key="3">
    <source>
        <dbReference type="ARBA" id="ARBA00022741"/>
    </source>
</evidence>
<comment type="subcellular location">
    <subcellularLocation>
        <location evidence="7">Cytoplasm</location>
    </subcellularLocation>
</comment>
<evidence type="ECO:0000256" key="2">
    <source>
        <dbReference type="ARBA" id="ARBA00022679"/>
    </source>
</evidence>
<comment type="subunit">
    <text evidence="7">Monomer.</text>
</comment>
<keyword evidence="3 7" id="KW-0547">Nucleotide-binding</keyword>
<dbReference type="SUPFAM" id="SSF52540">
    <property type="entry name" value="P-loop containing nucleoside triphosphate hydrolases"/>
    <property type="match status" value="1"/>
</dbReference>
<feature type="binding site" evidence="7">
    <location>
        <position position="120"/>
    </location>
    <ligand>
        <name>ATP</name>
        <dbReference type="ChEBI" id="CHEBI:30616"/>
    </ligand>
</feature>
<dbReference type="PANTHER" id="PTHR21087:SF16">
    <property type="entry name" value="SHIKIMATE KINASE 1, CHLOROPLASTIC"/>
    <property type="match status" value="1"/>
</dbReference>
<evidence type="ECO:0000256" key="5">
    <source>
        <dbReference type="ARBA" id="ARBA00022840"/>
    </source>
</evidence>
<feature type="binding site" evidence="7">
    <location>
        <position position="79"/>
    </location>
    <ligand>
        <name>substrate</name>
    </ligand>
</feature>
<dbReference type="EMBL" id="JTDW01000021">
    <property type="protein sequence ID" value="KJD32013.1"/>
    <property type="molecule type" value="Genomic_DNA"/>
</dbReference>
<evidence type="ECO:0000256" key="6">
    <source>
        <dbReference type="ARBA" id="ARBA00023141"/>
    </source>
</evidence>
<dbReference type="GO" id="GO:0005524">
    <property type="term" value="F:ATP binding"/>
    <property type="evidence" value="ECO:0007669"/>
    <property type="project" value="UniProtKB-UniRule"/>
</dbReference>
<keyword evidence="1 7" id="KW-0028">Amino-acid biosynthesis</keyword>
<dbReference type="AlphaFoldDB" id="A0A0D7VZZ5"/>
<feature type="binding site" evidence="7">
    <location>
        <position position="32"/>
    </location>
    <ligand>
        <name>substrate</name>
    </ligand>
</feature>
<feature type="binding site" evidence="7">
    <location>
        <position position="56"/>
    </location>
    <ligand>
        <name>substrate</name>
    </ligand>
</feature>
<dbReference type="PRINTS" id="PR01100">
    <property type="entry name" value="SHIKIMTKNASE"/>
</dbReference>
<evidence type="ECO:0000256" key="1">
    <source>
        <dbReference type="ARBA" id="ARBA00022605"/>
    </source>
</evidence>
<comment type="caution">
    <text evidence="7">Lacks conserved residue(s) required for the propagation of feature annotation.</text>
</comment>
<dbReference type="Proteomes" id="UP000032578">
    <property type="component" value="Unassembled WGS sequence"/>
</dbReference>
<dbReference type="Gene3D" id="3.40.50.300">
    <property type="entry name" value="P-loop containing nucleotide triphosphate hydrolases"/>
    <property type="match status" value="1"/>
</dbReference>
<dbReference type="PANTHER" id="PTHR21087">
    <property type="entry name" value="SHIKIMATE KINASE"/>
    <property type="match status" value="1"/>
</dbReference>